<organism evidence="4 5">
    <name type="scientific">Grifola frondosa</name>
    <name type="common">Maitake</name>
    <name type="synonym">Polyporus frondosus</name>
    <dbReference type="NCBI Taxonomy" id="5627"/>
    <lineage>
        <taxon>Eukaryota</taxon>
        <taxon>Fungi</taxon>
        <taxon>Dikarya</taxon>
        <taxon>Basidiomycota</taxon>
        <taxon>Agaricomycotina</taxon>
        <taxon>Agaricomycetes</taxon>
        <taxon>Polyporales</taxon>
        <taxon>Grifolaceae</taxon>
        <taxon>Grifola</taxon>
    </lineage>
</organism>
<sequence length="435" mass="47572">MQYSALRGTSPRARPDELEGLLADTSDADAETLSLHSNLGDDRRRRKRRRPHKIIRFFGFDLFGRPPIHLPESDDEGGRSRTISSSTLDSDASPLDASVIEQLSAARAAAAAAAEEEALRVKEDRRRQRRERKELKRAALAMSLNMQATQGEQFEGFQGSGSAHPPFRHAVPPGSCDQFIEQDGENMYRCNTCQKRFVTIPYTEKHIVNKHPELLRHLEEILHSNNSAFSSGSMSATDSLEFGPFAQVQGELDADADADADGADFGAESYTRPKSHSASTGTGTSSTSDSRSRTSDSRSYHSNGDPTRYNHHYLSQQSQPHPPSPLSPKPKSKRKSSKSKSTSSTSQSPSLRSPPLSDVASPRVFAHASAHLLPGIPDAETDEHFEGFPGEIVPPTPKREDSPSVAAEAFPSVGLRGVQRTKSDMGVFLARRGDE</sequence>
<evidence type="ECO:0000313" key="4">
    <source>
        <dbReference type="EMBL" id="OBZ78178.1"/>
    </source>
</evidence>
<proteinExistence type="predicted"/>
<feature type="compositionally biased region" description="Low complexity" evidence="2">
    <location>
        <begin position="339"/>
        <end position="357"/>
    </location>
</feature>
<feature type="domain" description="C2H2-type" evidence="3">
    <location>
        <begin position="190"/>
        <end position="211"/>
    </location>
</feature>
<keyword evidence="1" id="KW-0175">Coiled coil</keyword>
<dbReference type="OrthoDB" id="3255924at2759"/>
<feature type="region of interest" description="Disordered" evidence="2">
    <location>
        <begin position="68"/>
        <end position="93"/>
    </location>
</feature>
<dbReference type="OMA" id="FSWSDSF"/>
<feature type="region of interest" description="Disordered" evidence="2">
    <location>
        <begin position="1"/>
        <end position="29"/>
    </location>
</feature>
<feature type="compositionally biased region" description="Polar residues" evidence="2">
    <location>
        <begin position="81"/>
        <end position="90"/>
    </location>
</feature>
<keyword evidence="5" id="KW-1185">Reference proteome</keyword>
<feature type="compositionally biased region" description="Basic and acidic residues" evidence="2">
    <location>
        <begin position="290"/>
        <end position="299"/>
    </location>
</feature>
<dbReference type="AlphaFoldDB" id="A0A1C7MMW9"/>
<dbReference type="InterPro" id="IPR013087">
    <property type="entry name" value="Znf_C2H2_type"/>
</dbReference>
<dbReference type="Proteomes" id="UP000092993">
    <property type="component" value="Unassembled WGS sequence"/>
</dbReference>
<feature type="compositionally biased region" description="Low complexity" evidence="2">
    <location>
        <begin position="276"/>
        <end position="289"/>
    </location>
</feature>
<feature type="coiled-coil region" evidence="1">
    <location>
        <begin position="111"/>
        <end position="138"/>
    </location>
</feature>
<comment type="caution">
    <text evidence="4">The sequence shown here is derived from an EMBL/GenBank/DDBJ whole genome shotgun (WGS) entry which is preliminary data.</text>
</comment>
<dbReference type="EMBL" id="LUGG01000002">
    <property type="protein sequence ID" value="OBZ78178.1"/>
    <property type="molecule type" value="Genomic_DNA"/>
</dbReference>
<accession>A0A1C7MMW9</accession>
<evidence type="ECO:0000256" key="1">
    <source>
        <dbReference type="SAM" id="Coils"/>
    </source>
</evidence>
<feature type="region of interest" description="Disordered" evidence="2">
    <location>
        <begin position="257"/>
        <end position="404"/>
    </location>
</feature>
<dbReference type="PROSITE" id="PS00028">
    <property type="entry name" value="ZINC_FINGER_C2H2_1"/>
    <property type="match status" value="1"/>
</dbReference>
<gene>
    <name evidence="4" type="ORF">A0H81_02712</name>
</gene>
<name>A0A1C7MMW9_GRIFR</name>
<reference evidence="4 5" key="1">
    <citation type="submission" date="2016-03" db="EMBL/GenBank/DDBJ databases">
        <title>Whole genome sequencing of Grifola frondosa 9006-11.</title>
        <authorList>
            <person name="Min B."/>
            <person name="Park H."/>
            <person name="Kim J.-G."/>
            <person name="Cho H."/>
            <person name="Oh Y.-L."/>
            <person name="Kong W.-S."/>
            <person name="Choi I.-G."/>
        </authorList>
    </citation>
    <scope>NUCLEOTIDE SEQUENCE [LARGE SCALE GENOMIC DNA]</scope>
    <source>
        <strain evidence="4 5">9006-11</strain>
    </source>
</reference>
<evidence type="ECO:0000259" key="3">
    <source>
        <dbReference type="PROSITE" id="PS00028"/>
    </source>
</evidence>
<protein>
    <recommendedName>
        <fullName evidence="3">C2H2-type domain-containing protein</fullName>
    </recommendedName>
</protein>
<evidence type="ECO:0000313" key="5">
    <source>
        <dbReference type="Proteomes" id="UP000092993"/>
    </source>
</evidence>
<evidence type="ECO:0000256" key="2">
    <source>
        <dbReference type="SAM" id="MobiDB-lite"/>
    </source>
</evidence>